<dbReference type="Gene3D" id="3.30.450.40">
    <property type="match status" value="1"/>
</dbReference>
<dbReference type="SUPFAM" id="SSF55781">
    <property type="entry name" value="GAF domain-like"/>
    <property type="match status" value="1"/>
</dbReference>
<reference evidence="2 3" key="1">
    <citation type="submission" date="2021-03" db="EMBL/GenBank/DDBJ databases">
        <title>Sequencing the genomes of 1000 actinobacteria strains.</title>
        <authorList>
            <person name="Klenk H.-P."/>
        </authorList>
    </citation>
    <scope>NUCLEOTIDE SEQUENCE [LARGE SCALE GENOMIC DNA]</scope>
    <source>
        <strain evidence="2 3">DSM 12936</strain>
    </source>
</reference>
<comment type="caution">
    <text evidence="2">The sequence shown here is derived from an EMBL/GenBank/DDBJ whole genome shotgun (WGS) entry which is preliminary data.</text>
</comment>
<dbReference type="RefSeq" id="WP_210054794.1">
    <property type="nucleotide sequence ID" value="NZ_BAAAMH010000013.1"/>
</dbReference>
<sequence length="246" mass="25648">MDLAERYRAAVTAVFDPARDDAGLLPEVLARACVAVLPVEGAGITVTQDLRVPLGASDEVALRAERLQTTLGEGPCLEAVLTPLPLTAGLDALHQRWPAFAAEFVGQTPYRSVASLPLIPPRGGRRLGALDLYRTDAEPMDTQLLFELATSVGSPVAAMLAGAPVGEDAAGITMPVWLDTDLVHGRMDVWGAVGVVMVASSLTNPDALALLRAYAYGNGTTLDDVAARLTTGALDVDEVVQGVPLG</sequence>
<keyword evidence="3" id="KW-1185">Reference proteome</keyword>
<dbReference type="InterPro" id="IPR003018">
    <property type="entry name" value="GAF"/>
</dbReference>
<accession>A0ABS4Z6X8</accession>
<feature type="domain" description="GAF" evidence="1">
    <location>
        <begin position="33"/>
        <end position="153"/>
    </location>
</feature>
<dbReference type="Proteomes" id="UP000758168">
    <property type="component" value="Unassembled WGS sequence"/>
</dbReference>
<dbReference type="InterPro" id="IPR029016">
    <property type="entry name" value="GAF-like_dom_sf"/>
</dbReference>
<evidence type="ECO:0000313" key="3">
    <source>
        <dbReference type="Proteomes" id="UP000758168"/>
    </source>
</evidence>
<dbReference type="EMBL" id="JAGIOB010000001">
    <property type="protein sequence ID" value="MBP2416807.1"/>
    <property type="molecule type" value="Genomic_DNA"/>
</dbReference>
<gene>
    <name evidence="2" type="ORF">JOF54_001729</name>
</gene>
<organism evidence="2 3">
    <name type="scientific">Microlunatus capsulatus</name>
    <dbReference type="NCBI Taxonomy" id="99117"/>
    <lineage>
        <taxon>Bacteria</taxon>
        <taxon>Bacillati</taxon>
        <taxon>Actinomycetota</taxon>
        <taxon>Actinomycetes</taxon>
        <taxon>Propionibacteriales</taxon>
        <taxon>Propionibacteriaceae</taxon>
        <taxon>Microlunatus</taxon>
    </lineage>
</organism>
<evidence type="ECO:0000259" key="1">
    <source>
        <dbReference type="Pfam" id="PF01590"/>
    </source>
</evidence>
<name>A0ABS4Z6X8_9ACTN</name>
<evidence type="ECO:0000313" key="2">
    <source>
        <dbReference type="EMBL" id="MBP2416807.1"/>
    </source>
</evidence>
<dbReference type="Pfam" id="PF01590">
    <property type="entry name" value="GAF"/>
    <property type="match status" value="1"/>
</dbReference>
<protein>
    <recommendedName>
        <fullName evidence="1">GAF domain-containing protein</fullName>
    </recommendedName>
</protein>
<proteinExistence type="predicted"/>